<accession>A0A3A1UK77</accession>
<dbReference type="PROSITE" id="PS51257">
    <property type="entry name" value="PROKAR_LIPOPROTEIN"/>
    <property type="match status" value="1"/>
</dbReference>
<evidence type="ECO:0000256" key="1">
    <source>
        <dbReference type="ARBA" id="ARBA00008007"/>
    </source>
</evidence>
<comment type="caution">
    <text evidence="2">The sequence shown here is derived from an EMBL/GenBank/DDBJ whole genome shotgun (WGS) entry which is preliminary data.</text>
</comment>
<dbReference type="AlphaFoldDB" id="A0A3A1UK77"/>
<dbReference type="Proteomes" id="UP000266482">
    <property type="component" value="Unassembled WGS sequence"/>
</dbReference>
<dbReference type="PANTHER" id="PTHR47505:SF1">
    <property type="entry name" value="DNA UTILIZATION PROTEIN YHGH"/>
    <property type="match status" value="1"/>
</dbReference>
<evidence type="ECO:0000313" key="2">
    <source>
        <dbReference type="EMBL" id="RIX47291.1"/>
    </source>
</evidence>
<dbReference type="PANTHER" id="PTHR47505">
    <property type="entry name" value="DNA UTILIZATION PROTEIN YHGH"/>
    <property type="match status" value="1"/>
</dbReference>
<dbReference type="Gene3D" id="3.40.50.2020">
    <property type="match status" value="1"/>
</dbReference>
<dbReference type="CDD" id="cd06223">
    <property type="entry name" value="PRTases_typeI"/>
    <property type="match status" value="1"/>
</dbReference>
<name>A0A3A1UK77_9BACL</name>
<dbReference type="InterPro" id="IPR051910">
    <property type="entry name" value="ComF/GntX_DNA_util-trans"/>
</dbReference>
<dbReference type="InterPro" id="IPR029057">
    <property type="entry name" value="PRTase-like"/>
</dbReference>
<organism evidence="2 3">
    <name type="scientific">Paenibacillus nanensis</name>
    <dbReference type="NCBI Taxonomy" id="393251"/>
    <lineage>
        <taxon>Bacteria</taxon>
        <taxon>Bacillati</taxon>
        <taxon>Bacillota</taxon>
        <taxon>Bacilli</taxon>
        <taxon>Bacillales</taxon>
        <taxon>Paenibacillaceae</taxon>
        <taxon>Paenibacillus</taxon>
    </lineage>
</organism>
<keyword evidence="3" id="KW-1185">Reference proteome</keyword>
<dbReference type="OrthoDB" id="9779910at2"/>
<sequence>MRLIQRIQHLLAQTQAVGSRSITLMAPSLSGCAVCGKAVNAKAAASRPGTSSYAGEILHTLRHSLCAACCDAIPWLERIKCPICGRGISCEDCTRRPDRHFVVNRSAVSYDSVMRGWLALYKYRGYERLAPVLAEMLVPPLLRLTKDISESEPIQQQGKSRLRRLIYGFFNKQQLSDYWDAITYVPISAQRAEDRGFNQAKEMAAHLSERFGVPLFHLLVRELHSEKMSFKSRAERLRDVRNLFRVDEAELRELEEGPLAKQLSPYERRRALRILLVDDIYTTGSTVEACSSALLRSANYDLRIYVLTWSRS</sequence>
<comment type="similarity">
    <text evidence="1">Belongs to the ComF/GntX family.</text>
</comment>
<dbReference type="EMBL" id="QXQA01000023">
    <property type="protein sequence ID" value="RIX47291.1"/>
    <property type="molecule type" value="Genomic_DNA"/>
</dbReference>
<evidence type="ECO:0000313" key="3">
    <source>
        <dbReference type="Proteomes" id="UP000266482"/>
    </source>
</evidence>
<dbReference type="InterPro" id="IPR000836">
    <property type="entry name" value="PRTase_dom"/>
</dbReference>
<reference evidence="2 3" key="1">
    <citation type="submission" date="2018-09" db="EMBL/GenBank/DDBJ databases">
        <title>Paenibacillus aracenensis nov. sp. isolated from a cave in southern Spain.</title>
        <authorList>
            <person name="Jurado V."/>
            <person name="Gutierrez-Patricio S."/>
            <person name="Gonzalez-Pimentel J.L."/>
            <person name="Miller A.Z."/>
            <person name="Laiz L."/>
            <person name="Saiz-Jimenez C."/>
        </authorList>
    </citation>
    <scope>NUCLEOTIDE SEQUENCE [LARGE SCALE GENOMIC DNA]</scope>
    <source>
        <strain evidence="2 3">DSM 22867</strain>
    </source>
</reference>
<proteinExistence type="inferred from homology"/>
<dbReference type="SUPFAM" id="SSF53271">
    <property type="entry name" value="PRTase-like"/>
    <property type="match status" value="1"/>
</dbReference>
<protein>
    <submittedName>
        <fullName evidence="2">ComF family protein</fullName>
    </submittedName>
</protein>
<gene>
    <name evidence="2" type="ORF">D3P08_25040</name>
</gene>
<dbReference type="RefSeq" id="WP_119602861.1">
    <property type="nucleotide sequence ID" value="NZ_QXQA01000023.1"/>
</dbReference>